<dbReference type="Proteomes" id="UP000233837">
    <property type="component" value="Unassembled WGS sequence"/>
</dbReference>
<accession>A0A2I0XFM1</accession>
<evidence type="ECO:0000313" key="3">
    <source>
        <dbReference type="Proteomes" id="UP000233837"/>
    </source>
</evidence>
<name>A0A2I0XFM1_9ASPA</name>
<feature type="region of interest" description="Disordered" evidence="1">
    <location>
        <begin position="38"/>
        <end position="70"/>
    </location>
</feature>
<proteinExistence type="predicted"/>
<gene>
    <name evidence="2" type="ORF">MA16_Dca023867</name>
</gene>
<sequence>MCQPGHQIAECPQAGFDRRSESISENFVRLAGRPRTVPPHTIFDGSSGTAGGLGSVTRRSPSGNRRELSGSVAPAPIQPCMYSLNQHEARDAPDVVAGTVHISEHPCRVLFDSRASNSFIFECCFDALQLASVTLHVSHSVILSARDNLIARKSCLILLLISSYDIILDII</sequence>
<dbReference type="AlphaFoldDB" id="A0A2I0XFM1"/>
<evidence type="ECO:0000313" key="2">
    <source>
        <dbReference type="EMBL" id="PKU86703.1"/>
    </source>
</evidence>
<dbReference type="Pfam" id="PF08284">
    <property type="entry name" value="RVP_2"/>
    <property type="match status" value="1"/>
</dbReference>
<keyword evidence="3" id="KW-1185">Reference proteome</keyword>
<protein>
    <submittedName>
        <fullName evidence="2">Uncharacterized protein</fullName>
    </submittedName>
</protein>
<dbReference type="EMBL" id="KZ501928">
    <property type="protein sequence ID" value="PKU86703.1"/>
    <property type="molecule type" value="Genomic_DNA"/>
</dbReference>
<reference evidence="2 3" key="2">
    <citation type="journal article" date="2017" name="Nature">
        <title>The Apostasia genome and the evolution of orchids.</title>
        <authorList>
            <person name="Zhang G.Q."/>
            <person name="Liu K.W."/>
            <person name="Li Z."/>
            <person name="Lohaus R."/>
            <person name="Hsiao Y.Y."/>
            <person name="Niu S.C."/>
            <person name="Wang J.Y."/>
            <person name="Lin Y.C."/>
            <person name="Xu Q."/>
            <person name="Chen L.J."/>
            <person name="Yoshida K."/>
            <person name="Fujiwara S."/>
            <person name="Wang Z.W."/>
            <person name="Zhang Y.Q."/>
            <person name="Mitsuda N."/>
            <person name="Wang M."/>
            <person name="Liu G.H."/>
            <person name="Pecoraro L."/>
            <person name="Huang H.X."/>
            <person name="Xiao X.J."/>
            <person name="Lin M."/>
            <person name="Wu X.Y."/>
            <person name="Wu W.L."/>
            <person name="Chen Y.Y."/>
            <person name="Chang S.B."/>
            <person name="Sakamoto S."/>
            <person name="Ohme-Takagi M."/>
            <person name="Yagi M."/>
            <person name="Zeng S.J."/>
            <person name="Shen C.Y."/>
            <person name="Yeh C.M."/>
            <person name="Luo Y.B."/>
            <person name="Tsai W.C."/>
            <person name="Van de Peer Y."/>
            <person name="Liu Z.J."/>
        </authorList>
    </citation>
    <scope>NUCLEOTIDE SEQUENCE [LARGE SCALE GENOMIC DNA]</scope>
    <source>
        <tissue evidence="2">The whole plant</tissue>
    </source>
</reference>
<evidence type="ECO:0000256" key="1">
    <source>
        <dbReference type="SAM" id="MobiDB-lite"/>
    </source>
</evidence>
<reference evidence="2 3" key="1">
    <citation type="journal article" date="2016" name="Sci. Rep.">
        <title>The Dendrobium catenatum Lindl. genome sequence provides insights into polysaccharide synthase, floral development and adaptive evolution.</title>
        <authorList>
            <person name="Zhang G.Q."/>
            <person name="Xu Q."/>
            <person name="Bian C."/>
            <person name="Tsai W.C."/>
            <person name="Yeh C.M."/>
            <person name="Liu K.W."/>
            <person name="Yoshida K."/>
            <person name="Zhang L.S."/>
            <person name="Chang S.B."/>
            <person name="Chen F."/>
            <person name="Shi Y."/>
            <person name="Su Y.Y."/>
            <person name="Zhang Y.Q."/>
            <person name="Chen L.J."/>
            <person name="Yin Y."/>
            <person name="Lin M."/>
            <person name="Huang H."/>
            <person name="Deng H."/>
            <person name="Wang Z.W."/>
            <person name="Zhu S.L."/>
            <person name="Zhao X."/>
            <person name="Deng C."/>
            <person name="Niu S.C."/>
            <person name="Huang J."/>
            <person name="Wang M."/>
            <person name="Liu G.H."/>
            <person name="Yang H.J."/>
            <person name="Xiao X.J."/>
            <person name="Hsiao Y.Y."/>
            <person name="Wu W.L."/>
            <person name="Chen Y.Y."/>
            <person name="Mitsuda N."/>
            <person name="Ohme-Takagi M."/>
            <person name="Luo Y.B."/>
            <person name="Van de Peer Y."/>
            <person name="Liu Z.J."/>
        </authorList>
    </citation>
    <scope>NUCLEOTIDE SEQUENCE [LARGE SCALE GENOMIC DNA]</scope>
    <source>
        <tissue evidence="2">The whole plant</tissue>
    </source>
</reference>
<organism evidence="2 3">
    <name type="scientific">Dendrobium catenatum</name>
    <dbReference type="NCBI Taxonomy" id="906689"/>
    <lineage>
        <taxon>Eukaryota</taxon>
        <taxon>Viridiplantae</taxon>
        <taxon>Streptophyta</taxon>
        <taxon>Embryophyta</taxon>
        <taxon>Tracheophyta</taxon>
        <taxon>Spermatophyta</taxon>
        <taxon>Magnoliopsida</taxon>
        <taxon>Liliopsida</taxon>
        <taxon>Asparagales</taxon>
        <taxon>Orchidaceae</taxon>
        <taxon>Epidendroideae</taxon>
        <taxon>Malaxideae</taxon>
        <taxon>Dendrobiinae</taxon>
        <taxon>Dendrobium</taxon>
    </lineage>
</organism>